<accession>A0A0S4QUL3</accession>
<proteinExistence type="predicted"/>
<gene>
    <name evidence="2" type="ORF">Ga0074812_125104</name>
</gene>
<keyword evidence="3" id="KW-1185">Reference proteome</keyword>
<dbReference type="EMBL" id="FAOZ01000025">
    <property type="protein sequence ID" value="CUU59213.1"/>
    <property type="molecule type" value="Genomic_DNA"/>
</dbReference>
<feature type="region of interest" description="Disordered" evidence="1">
    <location>
        <begin position="1"/>
        <end position="28"/>
    </location>
</feature>
<feature type="compositionally biased region" description="Basic and acidic residues" evidence="1">
    <location>
        <begin position="16"/>
        <end position="28"/>
    </location>
</feature>
<dbReference type="AlphaFoldDB" id="A0A0S4QUL3"/>
<feature type="compositionally biased region" description="Basic and acidic residues" evidence="1">
    <location>
        <begin position="68"/>
        <end position="78"/>
    </location>
</feature>
<dbReference type="Proteomes" id="UP000198802">
    <property type="component" value="Unassembled WGS sequence"/>
</dbReference>
<protein>
    <submittedName>
        <fullName evidence="2">Uncharacterized protein</fullName>
    </submittedName>
</protein>
<reference evidence="3" key="1">
    <citation type="submission" date="2015-11" db="EMBL/GenBank/DDBJ databases">
        <authorList>
            <person name="Varghese N."/>
        </authorList>
    </citation>
    <scope>NUCLEOTIDE SEQUENCE [LARGE SCALE GENOMIC DNA]</scope>
    <source>
        <strain evidence="3">DSM 45899</strain>
    </source>
</reference>
<evidence type="ECO:0000313" key="2">
    <source>
        <dbReference type="EMBL" id="CUU59213.1"/>
    </source>
</evidence>
<evidence type="ECO:0000256" key="1">
    <source>
        <dbReference type="SAM" id="MobiDB-lite"/>
    </source>
</evidence>
<sequence length="96" mass="10066">MSDMLSAPPHTGPGRSAREGDPVVREEGTGPFRCYSVSVPSGVHPAAIATTLRTLPLGCVLTSMTDGEMRFKPAEPHHGSGRNSGPATREAPLDRS</sequence>
<organism evidence="2 3">
    <name type="scientific">Parafrankia irregularis</name>
    <dbReference type="NCBI Taxonomy" id="795642"/>
    <lineage>
        <taxon>Bacteria</taxon>
        <taxon>Bacillati</taxon>
        <taxon>Actinomycetota</taxon>
        <taxon>Actinomycetes</taxon>
        <taxon>Frankiales</taxon>
        <taxon>Frankiaceae</taxon>
        <taxon>Parafrankia</taxon>
    </lineage>
</organism>
<name>A0A0S4QUL3_9ACTN</name>
<evidence type="ECO:0000313" key="3">
    <source>
        <dbReference type="Proteomes" id="UP000198802"/>
    </source>
</evidence>
<feature type="region of interest" description="Disordered" evidence="1">
    <location>
        <begin position="68"/>
        <end position="96"/>
    </location>
</feature>